<evidence type="ECO:0000313" key="2">
    <source>
        <dbReference type="EMBL" id="VGO23390.1"/>
    </source>
</evidence>
<evidence type="ECO:0000259" key="1">
    <source>
        <dbReference type="PROSITE" id="PS51819"/>
    </source>
</evidence>
<name>A0A6C2USS7_9BACT</name>
<dbReference type="Proteomes" id="UP000346198">
    <property type="component" value="Unassembled WGS sequence"/>
</dbReference>
<dbReference type="SUPFAM" id="SSF54593">
    <property type="entry name" value="Glyoxalase/Bleomycin resistance protein/Dihydroxybiphenyl dioxygenase"/>
    <property type="match status" value="1"/>
</dbReference>
<dbReference type="PROSITE" id="PS51819">
    <property type="entry name" value="VOC"/>
    <property type="match status" value="1"/>
</dbReference>
<dbReference type="RefSeq" id="WP_136065674.1">
    <property type="nucleotide sequence ID" value="NZ_CAAHFH010000003.1"/>
</dbReference>
<dbReference type="PANTHER" id="PTHR36113:SF1">
    <property type="entry name" value="GLYOXALASE_BLEOMYCIN RESISTANCE PROTEIN_DIOXYGENASE"/>
    <property type="match status" value="1"/>
</dbReference>
<dbReference type="AlphaFoldDB" id="A0A6C2USS7"/>
<evidence type="ECO:0000313" key="3">
    <source>
        <dbReference type="Proteomes" id="UP000346198"/>
    </source>
</evidence>
<gene>
    <name evidence="2" type="ORF">SCARR_05497</name>
</gene>
<dbReference type="InterPro" id="IPR029068">
    <property type="entry name" value="Glyas_Bleomycin-R_OHBP_Dase"/>
</dbReference>
<dbReference type="InterPro" id="IPR004360">
    <property type="entry name" value="Glyas_Fos-R_dOase_dom"/>
</dbReference>
<keyword evidence="3" id="KW-1185">Reference proteome</keyword>
<sequence length="129" mass="14717">MNIGHMAVWSRDIDRLRTFYITYFDARSNDRYINAQKGFSSFFLSFESGARLEIMQNDSIPDTANDPFAQAQGLTHLAFETESEKHVDALTDRLRQDGYTVVDGPRRTGDGCYESLILDPDNNRIEITA</sequence>
<protein>
    <recommendedName>
        <fullName evidence="1">VOC domain-containing protein</fullName>
    </recommendedName>
</protein>
<feature type="domain" description="VOC" evidence="1">
    <location>
        <begin position="2"/>
        <end position="129"/>
    </location>
</feature>
<proteinExistence type="predicted"/>
<dbReference type="Gene3D" id="3.10.180.10">
    <property type="entry name" value="2,3-Dihydroxybiphenyl 1,2-Dioxygenase, domain 1"/>
    <property type="match status" value="1"/>
</dbReference>
<dbReference type="InterPro" id="IPR051332">
    <property type="entry name" value="Fosfomycin_Res_Enzymes"/>
</dbReference>
<dbReference type="PANTHER" id="PTHR36113">
    <property type="entry name" value="LYASE, PUTATIVE-RELATED-RELATED"/>
    <property type="match status" value="1"/>
</dbReference>
<dbReference type="Pfam" id="PF00903">
    <property type="entry name" value="Glyoxalase"/>
    <property type="match status" value="1"/>
</dbReference>
<accession>A0A6C2USS7</accession>
<dbReference type="InterPro" id="IPR037523">
    <property type="entry name" value="VOC_core"/>
</dbReference>
<organism evidence="2 3">
    <name type="scientific">Pontiella sulfatireligans</name>
    <dbReference type="NCBI Taxonomy" id="2750658"/>
    <lineage>
        <taxon>Bacteria</taxon>
        <taxon>Pseudomonadati</taxon>
        <taxon>Kiritimatiellota</taxon>
        <taxon>Kiritimatiellia</taxon>
        <taxon>Kiritimatiellales</taxon>
        <taxon>Pontiellaceae</taxon>
        <taxon>Pontiella</taxon>
    </lineage>
</organism>
<dbReference type="EMBL" id="CAAHFH010000003">
    <property type="protein sequence ID" value="VGO23390.1"/>
    <property type="molecule type" value="Genomic_DNA"/>
</dbReference>
<reference evidence="2 3" key="1">
    <citation type="submission" date="2019-04" db="EMBL/GenBank/DDBJ databases">
        <authorList>
            <person name="Van Vliet M D."/>
        </authorList>
    </citation>
    <scope>NUCLEOTIDE SEQUENCE [LARGE SCALE GENOMIC DNA]</scope>
    <source>
        <strain evidence="2 3">F21</strain>
    </source>
</reference>